<evidence type="ECO:0000313" key="3">
    <source>
        <dbReference type="EMBL" id="KAK8071462.1"/>
    </source>
</evidence>
<proteinExistence type="predicted"/>
<dbReference type="PROSITE" id="PS50181">
    <property type="entry name" value="FBOX"/>
    <property type="match status" value="2"/>
</dbReference>
<reference evidence="3 4" key="1">
    <citation type="submission" date="2023-01" db="EMBL/GenBank/DDBJ databases">
        <title>Analysis of 21 Apiospora genomes using comparative genomics revels a genus with tremendous synthesis potential of carbohydrate active enzymes and secondary metabolites.</title>
        <authorList>
            <person name="Sorensen T."/>
        </authorList>
    </citation>
    <scope>NUCLEOTIDE SEQUENCE [LARGE SCALE GENOMIC DNA]</scope>
    <source>
        <strain evidence="3 4">CBS 114990</strain>
    </source>
</reference>
<dbReference type="SMART" id="SM00256">
    <property type="entry name" value="FBOX"/>
    <property type="match status" value="2"/>
</dbReference>
<feature type="domain" description="F-box" evidence="2">
    <location>
        <begin position="57"/>
        <end position="107"/>
    </location>
</feature>
<dbReference type="InterPro" id="IPR001810">
    <property type="entry name" value="F-box_dom"/>
</dbReference>
<evidence type="ECO:0000313" key="4">
    <source>
        <dbReference type="Proteomes" id="UP001433268"/>
    </source>
</evidence>
<dbReference type="Proteomes" id="UP001433268">
    <property type="component" value="Unassembled WGS sequence"/>
</dbReference>
<protein>
    <recommendedName>
        <fullName evidence="2">F-box domain-containing protein</fullName>
    </recommendedName>
</protein>
<name>A0ABR1VJQ0_9PEZI</name>
<keyword evidence="4" id="KW-1185">Reference proteome</keyword>
<organism evidence="3 4">
    <name type="scientific">Apiospora hydei</name>
    <dbReference type="NCBI Taxonomy" id="1337664"/>
    <lineage>
        <taxon>Eukaryota</taxon>
        <taxon>Fungi</taxon>
        <taxon>Dikarya</taxon>
        <taxon>Ascomycota</taxon>
        <taxon>Pezizomycotina</taxon>
        <taxon>Sordariomycetes</taxon>
        <taxon>Xylariomycetidae</taxon>
        <taxon>Amphisphaeriales</taxon>
        <taxon>Apiosporaceae</taxon>
        <taxon>Apiospora</taxon>
    </lineage>
</organism>
<comment type="caution">
    <text evidence="3">The sequence shown here is derived from an EMBL/GenBank/DDBJ whole genome shotgun (WGS) entry which is preliminary data.</text>
</comment>
<dbReference type="Pfam" id="PF00646">
    <property type="entry name" value="F-box"/>
    <property type="match status" value="2"/>
</dbReference>
<dbReference type="GeneID" id="92049040"/>
<feature type="compositionally biased region" description="Polar residues" evidence="1">
    <location>
        <begin position="33"/>
        <end position="42"/>
    </location>
</feature>
<dbReference type="RefSeq" id="XP_066665270.1">
    <property type="nucleotide sequence ID" value="XM_066815980.1"/>
</dbReference>
<feature type="domain" description="F-box" evidence="2">
    <location>
        <begin position="356"/>
        <end position="405"/>
    </location>
</feature>
<gene>
    <name evidence="3" type="ORF">PG997_011665</name>
</gene>
<feature type="region of interest" description="Disordered" evidence="1">
    <location>
        <begin position="33"/>
        <end position="53"/>
    </location>
</feature>
<evidence type="ECO:0000256" key="1">
    <source>
        <dbReference type="SAM" id="MobiDB-lite"/>
    </source>
</evidence>
<accession>A0ABR1VJQ0</accession>
<evidence type="ECO:0000259" key="2">
    <source>
        <dbReference type="PROSITE" id="PS50181"/>
    </source>
</evidence>
<feature type="region of interest" description="Disordered" evidence="1">
    <location>
        <begin position="299"/>
        <end position="328"/>
    </location>
</feature>
<sequence>MSYKSIYCFRATSSNIVVDDSAMDEITNSLQGVSVSNTTTAPPSDDAMPPESKPSLLQQLLDLPMEPFQHILAEVPFESHVALSLTCRAARQVFLSLHDNNATWASYKVVRHKSTYHPFLGLLALDLPDRYFYCYGCKRLHPFYDVATEMSPEKLRARLASAAKEWDQVDTRELFTAKGGESFRITYRQVRLMLHHVRYGHGIPPRYFCREISSVWMKEPLRLSPPRPSIASVLAPSKSLLGMVPRPPPPPRWRRRTYVGVDDSNYLYLLDRHELLYDGHDAQVVRRFLDQTPYRVCPHLVTHDPSRRNNNSSSTDDHYSDSGISAPPQMASHIVTTQPSDSTMSTAVPCNPPSPFDLLLELPIEVFDLVIEKLPVPSQVALSITCHAARKLLKHHLKDLDWTSFRREWSFPLLERPVSAVEEDCRQFLRDYLGKDLADRFVYCGDCVKLHRFCDAATELSQDFKVPTTRLPTHGFSCRWRDTELRWLFDDVGGSFSPNKRQIALVERHHLHGDGRGIPAHRFCKEIETLALWKLLLSPGPVPRWRRRVQMHPERDDYSGDWTLVVRHELVVPDGTEKRTARQYLDSAPYWICLHLRTHFALSIGSIPCDAHVSKNEALAWSLWGGLVPRKKGNYDPLKLGGGRAPGTGVVAAGVDPVFDGKLRQWVHCPSCQYPTCWKVESGWLAQANDLQHDGSAVGDDQDGGSGGSIGIKDDEGTVCFSLTMRTHVF</sequence>
<dbReference type="EMBL" id="JAQQWN010000008">
    <property type="protein sequence ID" value="KAK8071462.1"/>
    <property type="molecule type" value="Genomic_DNA"/>
</dbReference>